<name>A0AAY4CH96_9TELE</name>
<feature type="domain" description="Ig-like" evidence="5">
    <location>
        <begin position="194"/>
        <end position="282"/>
    </location>
</feature>
<reference evidence="6" key="1">
    <citation type="submission" date="2025-08" db="UniProtKB">
        <authorList>
            <consortium name="Ensembl"/>
        </authorList>
    </citation>
    <scope>IDENTIFICATION</scope>
</reference>
<dbReference type="InterPro" id="IPR036179">
    <property type="entry name" value="Ig-like_dom_sf"/>
</dbReference>
<dbReference type="GO" id="GO:0009897">
    <property type="term" value="C:external side of plasma membrane"/>
    <property type="evidence" value="ECO:0007669"/>
    <property type="project" value="TreeGrafter"/>
</dbReference>
<organism evidence="6 7">
    <name type="scientific">Denticeps clupeoides</name>
    <name type="common">denticle herring</name>
    <dbReference type="NCBI Taxonomy" id="299321"/>
    <lineage>
        <taxon>Eukaryota</taxon>
        <taxon>Metazoa</taxon>
        <taxon>Chordata</taxon>
        <taxon>Craniata</taxon>
        <taxon>Vertebrata</taxon>
        <taxon>Euteleostomi</taxon>
        <taxon>Actinopterygii</taxon>
        <taxon>Neopterygii</taxon>
        <taxon>Teleostei</taxon>
        <taxon>Clupei</taxon>
        <taxon>Clupeiformes</taxon>
        <taxon>Denticipitoidei</taxon>
        <taxon>Denticipitidae</taxon>
        <taxon>Denticeps</taxon>
    </lineage>
</organism>
<dbReference type="Gene3D" id="3.30.500.10">
    <property type="entry name" value="MHC class I-like antigen recognition-like"/>
    <property type="match status" value="1"/>
</dbReference>
<dbReference type="SUPFAM" id="SSF48726">
    <property type="entry name" value="Immunoglobulin"/>
    <property type="match status" value="1"/>
</dbReference>
<dbReference type="GO" id="GO:0005615">
    <property type="term" value="C:extracellular space"/>
    <property type="evidence" value="ECO:0007669"/>
    <property type="project" value="TreeGrafter"/>
</dbReference>
<dbReference type="InterPro" id="IPR013783">
    <property type="entry name" value="Ig-like_fold"/>
</dbReference>
<dbReference type="InterPro" id="IPR011162">
    <property type="entry name" value="MHC_I/II-like_Ag-recog"/>
</dbReference>
<dbReference type="InterPro" id="IPR050208">
    <property type="entry name" value="MHC_class-I_related"/>
</dbReference>
<dbReference type="InterPro" id="IPR003006">
    <property type="entry name" value="Ig/MHC_CS"/>
</dbReference>
<dbReference type="Ensembl" id="ENSDCDT00010039655.1">
    <property type="protein sequence ID" value="ENSDCDP00010032001.1"/>
    <property type="gene ID" value="ENSDCDG00010020438.1"/>
</dbReference>
<dbReference type="PRINTS" id="PR01638">
    <property type="entry name" value="MHCCLASSI"/>
</dbReference>
<evidence type="ECO:0000259" key="5">
    <source>
        <dbReference type="PROSITE" id="PS50835"/>
    </source>
</evidence>
<keyword evidence="1" id="KW-0325">Glycoprotein</keyword>
<evidence type="ECO:0000313" key="7">
    <source>
        <dbReference type="Proteomes" id="UP000694580"/>
    </source>
</evidence>
<evidence type="ECO:0000256" key="1">
    <source>
        <dbReference type="ARBA" id="ARBA00023180"/>
    </source>
</evidence>
<dbReference type="PANTHER" id="PTHR16675">
    <property type="entry name" value="MHC CLASS I-RELATED"/>
    <property type="match status" value="1"/>
</dbReference>
<dbReference type="InterPro" id="IPR007110">
    <property type="entry name" value="Ig-like_dom"/>
</dbReference>
<reference evidence="6" key="2">
    <citation type="submission" date="2025-09" db="UniProtKB">
        <authorList>
            <consortium name="Ensembl"/>
        </authorList>
    </citation>
    <scope>IDENTIFICATION</scope>
</reference>
<dbReference type="GeneTree" id="ENSGT01120000271828"/>
<evidence type="ECO:0000256" key="3">
    <source>
        <dbReference type="RuleBase" id="RU004439"/>
    </source>
</evidence>
<evidence type="ECO:0000256" key="2">
    <source>
        <dbReference type="ARBA" id="ARBA00023319"/>
    </source>
</evidence>
<keyword evidence="7" id="KW-1185">Reference proteome</keyword>
<protein>
    <recommendedName>
        <fullName evidence="5">Ig-like domain-containing protein</fullName>
    </recommendedName>
</protein>
<comment type="similarity">
    <text evidence="3">Belongs to the MHC class I family.</text>
</comment>
<dbReference type="PROSITE" id="PS50835">
    <property type="entry name" value="IG_LIKE"/>
    <property type="match status" value="1"/>
</dbReference>
<dbReference type="GO" id="GO:0006955">
    <property type="term" value="P:immune response"/>
    <property type="evidence" value="ECO:0007669"/>
    <property type="project" value="TreeGrafter"/>
</dbReference>
<dbReference type="InterPro" id="IPR011161">
    <property type="entry name" value="MHC_I-like_Ag-recog"/>
</dbReference>
<proteinExistence type="inferred from homology"/>
<dbReference type="Gene3D" id="2.60.40.10">
    <property type="entry name" value="Immunoglobulins"/>
    <property type="match status" value="1"/>
</dbReference>
<dbReference type="AlphaFoldDB" id="A0AAY4CH96"/>
<keyword evidence="2" id="KW-0393">Immunoglobulin domain</keyword>
<dbReference type="Pfam" id="PF00129">
    <property type="entry name" value="MHC_I"/>
    <property type="match status" value="1"/>
</dbReference>
<dbReference type="Proteomes" id="UP000694580">
    <property type="component" value="Unplaced"/>
</dbReference>
<dbReference type="InterPro" id="IPR037055">
    <property type="entry name" value="MHC_I-like_Ag-recog_sf"/>
</dbReference>
<feature type="chain" id="PRO_5044278613" description="Ig-like domain-containing protein" evidence="4">
    <location>
        <begin position="19"/>
        <end position="331"/>
    </location>
</feature>
<dbReference type="PANTHER" id="PTHR16675:SF237">
    <property type="entry name" value="MHC CLASS I ANTIGEN TRANSCRIPT VARIANT 1-RELATED"/>
    <property type="match status" value="1"/>
</dbReference>
<dbReference type="PROSITE" id="PS00290">
    <property type="entry name" value="IG_MHC"/>
    <property type="match status" value="1"/>
</dbReference>
<feature type="signal peptide" evidence="4">
    <location>
        <begin position="1"/>
        <end position="18"/>
    </location>
</feature>
<evidence type="ECO:0000313" key="6">
    <source>
        <dbReference type="Ensembl" id="ENSDCDP00010032001.1"/>
    </source>
</evidence>
<sequence length="331" mass="38068">HRSFSVLVLWSDFPVIHSWTGLYMVTTGTKDFPGFIALYLFDDEMVGHFDTRTDRFEFKEERVKELGKQYVEQKNNFITLLKRYKDNMTTIINDLVHTQAQVHYMMCRSGCTLNDETGATEGYIQFGYDGEDFMSLDLKNLSWIAATQQAEIIKKKWNKADDDFWKKYLTDECVVWIKKSVMYGNMSLERKVPPQVSLLQTVPSSPVVCHATGFYPEKVNISWQKDGQDLDEDVDVGETLSNHDGTFQKRAELTVTPDVWKKNQFSCVVEHKSGDPIHTILTEEKIRTNISPGTGVTAIKWKICRRTNNGSVQEDPGSNPTYYHCVPEQDT</sequence>
<dbReference type="SMART" id="SM00407">
    <property type="entry name" value="IGc1"/>
    <property type="match status" value="1"/>
</dbReference>
<dbReference type="InterPro" id="IPR001039">
    <property type="entry name" value="MHC_I_a_a1/a2"/>
</dbReference>
<evidence type="ECO:0000256" key="4">
    <source>
        <dbReference type="SAM" id="SignalP"/>
    </source>
</evidence>
<keyword evidence="4" id="KW-0732">Signal</keyword>
<dbReference type="InterPro" id="IPR003597">
    <property type="entry name" value="Ig_C1-set"/>
</dbReference>
<accession>A0AAY4CH96</accession>
<dbReference type="Pfam" id="PF07654">
    <property type="entry name" value="C1-set"/>
    <property type="match status" value="1"/>
</dbReference>
<dbReference type="SUPFAM" id="SSF54452">
    <property type="entry name" value="MHC antigen-recognition domain"/>
    <property type="match status" value="1"/>
</dbReference>